<reference evidence="5" key="2">
    <citation type="submission" date="2015-05" db="EMBL/GenBank/DDBJ databases">
        <authorList>
            <person name="Urmite Genomes"/>
        </authorList>
    </citation>
    <scope>NUCLEOTIDE SEQUENCE [LARGE SCALE GENOMIC DNA]</scope>
    <source>
        <strain evidence="5">LF1</strain>
    </source>
</reference>
<dbReference type="InterPro" id="IPR001584">
    <property type="entry name" value="Integrase_cat-core"/>
</dbReference>
<evidence type="ECO:0000259" key="1">
    <source>
        <dbReference type="PROSITE" id="PS50994"/>
    </source>
</evidence>
<dbReference type="EMBL" id="CVRB01000001">
    <property type="protein sequence ID" value="CRK81716.1"/>
    <property type="molecule type" value="Genomic_DNA"/>
</dbReference>
<dbReference type="InterPro" id="IPR036397">
    <property type="entry name" value="RNaseH_sf"/>
</dbReference>
<evidence type="ECO:0000313" key="3">
    <source>
        <dbReference type="EMBL" id="CRK82693.1"/>
    </source>
</evidence>
<dbReference type="EMBL" id="CVRB01000003">
    <property type="protein sequence ID" value="CRK82693.1"/>
    <property type="molecule type" value="Genomic_DNA"/>
</dbReference>
<dbReference type="EMBL" id="CVRB01000004">
    <property type="protein sequence ID" value="CRK84096.1"/>
    <property type="molecule type" value="Genomic_DNA"/>
</dbReference>
<feature type="domain" description="Integrase catalytic" evidence="1">
    <location>
        <begin position="35"/>
        <end position="199"/>
    </location>
</feature>
<gene>
    <name evidence="2" type="ORF">BN000_01627</name>
    <name evidence="3" type="ORF">BN000_02637</name>
    <name evidence="4" type="ORF">BN000_04096</name>
</gene>
<proteinExistence type="predicted"/>
<dbReference type="AlphaFoldDB" id="A0A0U1P1H2"/>
<dbReference type="PANTHER" id="PTHR46889:SF4">
    <property type="entry name" value="TRANSPOSASE INSO FOR INSERTION SEQUENCE ELEMENT IS911B-RELATED"/>
    <property type="match status" value="1"/>
</dbReference>
<dbReference type="Gene3D" id="3.30.420.10">
    <property type="entry name" value="Ribonuclease H-like superfamily/Ribonuclease H"/>
    <property type="match status" value="1"/>
</dbReference>
<protein>
    <submittedName>
        <fullName evidence="4">Transposase IS3/IS911 family protein</fullName>
    </submittedName>
</protein>
<sequence>MKLVGLQAKIRRKKKWDHRPSDNNVADNILNREFTAAHPNEKWVTDITELKYGEGQKAYLSAVLDLYDNSIVSYEIGHRNDNELVFKTIKRALATATLEDEKLLIHSDRGFQYTSNGFKKIVKKKHLTHSMSRVGKCIDNGCMESFWGTLKVERYYLHHYQSFKELQKDIKNYIQFYNQDRLQAKFNGLSPIEYRTKAIA</sequence>
<evidence type="ECO:0000313" key="5">
    <source>
        <dbReference type="Proteomes" id="UP000199087"/>
    </source>
</evidence>
<dbReference type="GO" id="GO:0015074">
    <property type="term" value="P:DNA integration"/>
    <property type="evidence" value="ECO:0007669"/>
    <property type="project" value="InterPro"/>
</dbReference>
<keyword evidence="5" id="KW-1185">Reference proteome</keyword>
<dbReference type="Proteomes" id="UP000199087">
    <property type="component" value="Unassembled WGS sequence"/>
</dbReference>
<name>A0A0U1P1H2_9BACI</name>
<dbReference type="NCBIfam" id="NF033516">
    <property type="entry name" value="transpos_IS3"/>
    <property type="match status" value="1"/>
</dbReference>
<evidence type="ECO:0000313" key="4">
    <source>
        <dbReference type="EMBL" id="CRK84096.1"/>
    </source>
</evidence>
<dbReference type="Pfam" id="PF00665">
    <property type="entry name" value="rve"/>
    <property type="match status" value="1"/>
</dbReference>
<dbReference type="GO" id="GO:0003676">
    <property type="term" value="F:nucleic acid binding"/>
    <property type="evidence" value="ECO:0007669"/>
    <property type="project" value="InterPro"/>
</dbReference>
<dbReference type="InterPro" id="IPR050900">
    <property type="entry name" value="Transposase_IS3/IS150/IS904"/>
</dbReference>
<dbReference type="STRING" id="1499688.BN000_01627"/>
<dbReference type="PROSITE" id="PS50994">
    <property type="entry name" value="INTEGRASE"/>
    <property type="match status" value="1"/>
</dbReference>
<dbReference type="InterPro" id="IPR012337">
    <property type="entry name" value="RNaseH-like_sf"/>
</dbReference>
<reference evidence="4" key="1">
    <citation type="submission" date="2015-05" db="EMBL/GenBank/DDBJ databases">
        <authorList>
            <person name="Wang D.B."/>
            <person name="Wang M."/>
        </authorList>
    </citation>
    <scope>NUCLEOTIDE SEQUENCE [LARGE SCALE GENOMIC DNA]</scope>
    <source>
        <strain evidence="4">LF1</strain>
    </source>
</reference>
<evidence type="ECO:0000313" key="2">
    <source>
        <dbReference type="EMBL" id="CRK81716.1"/>
    </source>
</evidence>
<accession>A0A0U1P1H2</accession>
<dbReference type="InterPro" id="IPR048020">
    <property type="entry name" value="Transpos_IS3"/>
</dbReference>
<dbReference type="SUPFAM" id="SSF53098">
    <property type="entry name" value="Ribonuclease H-like"/>
    <property type="match status" value="1"/>
</dbReference>
<organism evidence="4 5">
    <name type="scientific">Neobacillus massiliamazoniensis</name>
    <dbReference type="NCBI Taxonomy" id="1499688"/>
    <lineage>
        <taxon>Bacteria</taxon>
        <taxon>Bacillati</taxon>
        <taxon>Bacillota</taxon>
        <taxon>Bacilli</taxon>
        <taxon>Bacillales</taxon>
        <taxon>Bacillaceae</taxon>
        <taxon>Neobacillus</taxon>
    </lineage>
</organism>
<dbReference type="PANTHER" id="PTHR46889">
    <property type="entry name" value="TRANSPOSASE INSF FOR INSERTION SEQUENCE IS3B-RELATED"/>
    <property type="match status" value="1"/>
</dbReference>
<dbReference type="Pfam" id="PF13333">
    <property type="entry name" value="rve_2"/>
    <property type="match status" value="1"/>
</dbReference>